<dbReference type="Proteomes" id="UP001219355">
    <property type="component" value="Chromosome 2"/>
</dbReference>
<feature type="region of interest" description="Disordered" evidence="1">
    <location>
        <begin position="40"/>
        <end position="108"/>
    </location>
</feature>
<evidence type="ECO:0000313" key="3">
    <source>
        <dbReference type="Proteomes" id="UP001219355"/>
    </source>
</evidence>
<feature type="compositionally biased region" description="Low complexity" evidence="1">
    <location>
        <begin position="141"/>
        <end position="154"/>
    </location>
</feature>
<gene>
    <name evidence="2" type="ORF">PRK78_003537</name>
</gene>
<sequence>MADTQAAPAGQPHDPPHAGPNAADDEESILRELNAAIAANPELRAATPRPAEGEWEDFDRLLAEHPELAAPVSSKPKEYYRSKDKWDCGHEGEEAQTDIERDPEDGTPALLINEVRGICDKCMEKWANLESASGPGDVQLGGSSRGPAGPPSYGQPQSALELEVEDDEEEMHSRGLIDVDEGSGKGKSRPGRDARYDADADDDDDDDDSVYSHEAPLDRPSHGPLPTRRGPPFPDDDDDDYDDDDEDEDGDLVPHPLNVRRSPEGHQEVRPPGSRPYQPPEFESDDEDDGFPSGDHRRPRQ</sequence>
<name>A0AAF0DJD2_9EURO</name>
<keyword evidence="3" id="KW-1185">Reference proteome</keyword>
<feature type="compositionally biased region" description="Acidic residues" evidence="1">
    <location>
        <begin position="94"/>
        <end position="105"/>
    </location>
</feature>
<dbReference type="AlphaFoldDB" id="A0AAF0DJD2"/>
<feature type="region of interest" description="Disordered" evidence="1">
    <location>
        <begin position="131"/>
        <end position="301"/>
    </location>
</feature>
<accession>A0AAF0DJD2</accession>
<feature type="compositionally biased region" description="Acidic residues" evidence="1">
    <location>
        <begin position="234"/>
        <end position="251"/>
    </location>
</feature>
<feature type="region of interest" description="Disordered" evidence="1">
    <location>
        <begin position="1"/>
        <end position="27"/>
    </location>
</feature>
<organism evidence="2 3">
    <name type="scientific">Emydomyces testavorans</name>
    <dbReference type="NCBI Taxonomy" id="2070801"/>
    <lineage>
        <taxon>Eukaryota</taxon>
        <taxon>Fungi</taxon>
        <taxon>Dikarya</taxon>
        <taxon>Ascomycota</taxon>
        <taxon>Pezizomycotina</taxon>
        <taxon>Eurotiomycetes</taxon>
        <taxon>Eurotiomycetidae</taxon>
        <taxon>Onygenales</taxon>
        <taxon>Nannizziopsiaceae</taxon>
        <taxon>Emydomyces</taxon>
    </lineage>
</organism>
<feature type="compositionally biased region" description="Basic and acidic residues" evidence="1">
    <location>
        <begin position="75"/>
        <end position="93"/>
    </location>
</feature>
<dbReference type="EMBL" id="CP120628">
    <property type="protein sequence ID" value="WEW58070.1"/>
    <property type="molecule type" value="Genomic_DNA"/>
</dbReference>
<feature type="compositionally biased region" description="Acidic residues" evidence="1">
    <location>
        <begin position="199"/>
        <end position="209"/>
    </location>
</feature>
<protein>
    <submittedName>
        <fullName evidence="2">Uncharacterized protein</fullName>
    </submittedName>
</protein>
<reference evidence="2" key="1">
    <citation type="submission" date="2023-03" db="EMBL/GenBank/DDBJ databases">
        <title>Emydomyces testavorans Genome Sequence.</title>
        <authorList>
            <person name="Hoyer L."/>
        </authorList>
    </citation>
    <scope>NUCLEOTIDE SEQUENCE</scope>
    <source>
        <strain evidence="2">16-2883</strain>
    </source>
</reference>
<evidence type="ECO:0000256" key="1">
    <source>
        <dbReference type="SAM" id="MobiDB-lite"/>
    </source>
</evidence>
<feature type="compositionally biased region" description="Basic and acidic residues" evidence="1">
    <location>
        <begin position="58"/>
        <end position="67"/>
    </location>
</feature>
<proteinExistence type="predicted"/>
<evidence type="ECO:0000313" key="2">
    <source>
        <dbReference type="EMBL" id="WEW58070.1"/>
    </source>
</evidence>